<dbReference type="Gene3D" id="3.90.70.10">
    <property type="entry name" value="Cysteine proteinases"/>
    <property type="match status" value="1"/>
</dbReference>
<proteinExistence type="predicted"/>
<feature type="compositionally biased region" description="Acidic residues" evidence="1">
    <location>
        <begin position="86"/>
        <end position="108"/>
    </location>
</feature>
<dbReference type="InterPro" id="IPR038765">
    <property type="entry name" value="Papain-like_cys_pep_sf"/>
</dbReference>
<protein>
    <submittedName>
        <fullName evidence="2">Uncharacterized protein</fullName>
    </submittedName>
</protein>
<feature type="compositionally biased region" description="Acidic residues" evidence="1">
    <location>
        <begin position="128"/>
        <end position="141"/>
    </location>
</feature>
<dbReference type="Proteomes" id="UP000663866">
    <property type="component" value="Unassembled WGS sequence"/>
</dbReference>
<evidence type="ECO:0000256" key="1">
    <source>
        <dbReference type="SAM" id="MobiDB-lite"/>
    </source>
</evidence>
<name>A0A819Z8E8_9BILA</name>
<dbReference type="EMBL" id="CAJOBG010005627">
    <property type="protein sequence ID" value="CAF4159818.1"/>
    <property type="molecule type" value="Genomic_DNA"/>
</dbReference>
<evidence type="ECO:0000313" key="3">
    <source>
        <dbReference type="Proteomes" id="UP000663866"/>
    </source>
</evidence>
<feature type="region of interest" description="Disordered" evidence="1">
    <location>
        <begin position="78"/>
        <end position="167"/>
    </location>
</feature>
<dbReference type="SUPFAM" id="SSF54001">
    <property type="entry name" value="Cysteine proteinases"/>
    <property type="match status" value="1"/>
</dbReference>
<accession>A0A819Z8E8</accession>
<keyword evidence="3" id="KW-1185">Reference proteome</keyword>
<reference evidence="2" key="1">
    <citation type="submission" date="2021-02" db="EMBL/GenBank/DDBJ databases">
        <authorList>
            <person name="Nowell W R."/>
        </authorList>
    </citation>
    <scope>NUCLEOTIDE SEQUENCE</scope>
</reference>
<comment type="caution">
    <text evidence="2">The sequence shown here is derived from an EMBL/GenBank/DDBJ whole genome shotgun (WGS) entry which is preliminary data.</text>
</comment>
<sequence length="167" mass="19140">MKSCLAQGYPFVFGLVLFKSFDKASKKGYVPMPQGYEGNRESDRRHAMLAVGYNDQSNSFIVRNSWVMKDIAIFQADDIGDHDRNYDDDDDRSGHEDSDDDDDDDDDAAISKVEDSDDDSEHYRENNDNETQEPQGNEEEQQQLVIETDIIMPEMMQRPYDSDDASC</sequence>
<dbReference type="AlphaFoldDB" id="A0A819Z8E8"/>
<evidence type="ECO:0000313" key="2">
    <source>
        <dbReference type="EMBL" id="CAF4159818.1"/>
    </source>
</evidence>
<gene>
    <name evidence="2" type="ORF">OVN521_LOCUS24071</name>
</gene>
<organism evidence="2 3">
    <name type="scientific">Rotaria magnacalcarata</name>
    <dbReference type="NCBI Taxonomy" id="392030"/>
    <lineage>
        <taxon>Eukaryota</taxon>
        <taxon>Metazoa</taxon>
        <taxon>Spiralia</taxon>
        <taxon>Gnathifera</taxon>
        <taxon>Rotifera</taxon>
        <taxon>Eurotatoria</taxon>
        <taxon>Bdelloidea</taxon>
        <taxon>Philodinida</taxon>
        <taxon>Philodinidae</taxon>
        <taxon>Rotaria</taxon>
    </lineage>
</organism>